<organism evidence="2 3">
    <name type="scientific">Phanerochaete sordida</name>
    <dbReference type="NCBI Taxonomy" id="48140"/>
    <lineage>
        <taxon>Eukaryota</taxon>
        <taxon>Fungi</taxon>
        <taxon>Dikarya</taxon>
        <taxon>Basidiomycota</taxon>
        <taxon>Agaricomycotina</taxon>
        <taxon>Agaricomycetes</taxon>
        <taxon>Polyporales</taxon>
        <taxon>Phanerochaetaceae</taxon>
        <taxon>Phanerochaete</taxon>
    </lineage>
</organism>
<dbReference type="InterPro" id="IPR036291">
    <property type="entry name" value="NAD(P)-bd_dom_sf"/>
</dbReference>
<dbReference type="GO" id="GO:0016651">
    <property type="term" value="F:oxidoreductase activity, acting on NAD(P)H"/>
    <property type="evidence" value="ECO:0007669"/>
    <property type="project" value="InterPro"/>
</dbReference>
<dbReference type="PANTHER" id="PTHR45348">
    <property type="entry name" value="HYPOTHETICAL OXIDOREDUCTASE (EUROFUNG)"/>
    <property type="match status" value="1"/>
</dbReference>
<name>A0A9P3L9Q9_9APHY</name>
<dbReference type="Pfam" id="PF08240">
    <property type="entry name" value="ADH_N"/>
    <property type="match status" value="1"/>
</dbReference>
<dbReference type="InterPro" id="IPR013149">
    <property type="entry name" value="ADH-like_C"/>
</dbReference>
<protein>
    <submittedName>
        <fullName evidence="2">Zinc-binding alcohol dehydrogenase family protein</fullName>
    </submittedName>
</protein>
<evidence type="ECO:0000313" key="3">
    <source>
        <dbReference type="Proteomes" id="UP000703269"/>
    </source>
</evidence>
<keyword evidence="3" id="KW-1185">Reference proteome</keyword>
<dbReference type="Proteomes" id="UP000703269">
    <property type="component" value="Unassembled WGS sequence"/>
</dbReference>
<dbReference type="CDD" id="cd08249">
    <property type="entry name" value="enoyl_reductase_like"/>
    <property type="match status" value="1"/>
</dbReference>
<dbReference type="InterPro" id="IPR047122">
    <property type="entry name" value="Trans-enoyl_RdTase-like"/>
</dbReference>
<accession>A0A9P3L9Q9</accession>
<dbReference type="InterPro" id="IPR020843">
    <property type="entry name" value="ER"/>
</dbReference>
<evidence type="ECO:0000259" key="1">
    <source>
        <dbReference type="SMART" id="SM00829"/>
    </source>
</evidence>
<feature type="domain" description="Enoyl reductase (ER)" evidence="1">
    <location>
        <begin position="16"/>
        <end position="350"/>
    </location>
</feature>
<reference evidence="2 3" key="1">
    <citation type="submission" date="2021-08" db="EMBL/GenBank/DDBJ databases">
        <title>Draft Genome Sequence of Phanerochaete sordida strain YK-624.</title>
        <authorList>
            <person name="Mori T."/>
            <person name="Dohra H."/>
            <person name="Suzuki T."/>
            <person name="Kawagishi H."/>
            <person name="Hirai H."/>
        </authorList>
    </citation>
    <scope>NUCLEOTIDE SEQUENCE [LARGE SCALE GENOMIC DNA]</scope>
    <source>
        <strain evidence="2 3">YK-624</strain>
    </source>
</reference>
<proteinExistence type="predicted"/>
<dbReference type="PANTHER" id="PTHR45348:SF2">
    <property type="entry name" value="ZINC-TYPE ALCOHOL DEHYDROGENASE-LIKE PROTEIN C2E1P3.01"/>
    <property type="match status" value="1"/>
</dbReference>
<dbReference type="SUPFAM" id="SSF50129">
    <property type="entry name" value="GroES-like"/>
    <property type="match status" value="1"/>
</dbReference>
<dbReference type="EMBL" id="BPQB01000006">
    <property type="protein sequence ID" value="GJE87536.1"/>
    <property type="molecule type" value="Genomic_DNA"/>
</dbReference>
<gene>
    <name evidence="2" type="ORF">PsYK624_036190</name>
</gene>
<dbReference type="Pfam" id="PF00107">
    <property type="entry name" value="ADH_zinc_N"/>
    <property type="match status" value="1"/>
</dbReference>
<dbReference type="SMART" id="SM00829">
    <property type="entry name" value="PKS_ER"/>
    <property type="match status" value="1"/>
</dbReference>
<dbReference type="Gene3D" id="3.40.50.720">
    <property type="entry name" value="NAD(P)-binding Rossmann-like Domain"/>
    <property type="match status" value="1"/>
</dbReference>
<dbReference type="SUPFAM" id="SSF51735">
    <property type="entry name" value="NAD(P)-binding Rossmann-fold domains"/>
    <property type="match status" value="1"/>
</dbReference>
<evidence type="ECO:0000313" key="2">
    <source>
        <dbReference type="EMBL" id="GJE87536.1"/>
    </source>
</evidence>
<dbReference type="AlphaFoldDB" id="A0A9P3L9Q9"/>
<dbReference type="Gene3D" id="3.90.180.10">
    <property type="entry name" value="Medium-chain alcohol dehydrogenases, catalytic domain"/>
    <property type="match status" value="1"/>
</dbReference>
<comment type="caution">
    <text evidence="2">The sequence shown here is derived from an EMBL/GenBank/DDBJ whole genome shotgun (WGS) entry which is preliminary data.</text>
</comment>
<dbReference type="InterPro" id="IPR013154">
    <property type="entry name" value="ADH-like_N"/>
</dbReference>
<dbReference type="OrthoDB" id="10257049at2759"/>
<dbReference type="InterPro" id="IPR011032">
    <property type="entry name" value="GroES-like_sf"/>
</dbReference>
<sequence length="355" mass="38355">MASEIPKTMKALVTQADKTAKIEEIPVPEIDDTEVLVKVVALAQNPTDWKHIKGITNPGTICGCDWSGYVVKTGRKVSSPAVGDHVAGFVHGGTYKDRGAFAEYVKATGDLCWKVPEGMISHEEAATMGCSFWTAVQALFHPDRLGLVEPPNKVDKEEWVLVYGGSGSVGMFAIQLAHIAGYKVVATASPRNHELCKSLGADAVIDYKDPSAIEKIKEVSHNSIRAGLDAISEAETQKFCVQAFGAQGGKLVTILGAPQEVQRMRADVKVQSTLIYTSLGRSFIFAGNTPFPASEEDRGHMAQFLKKVPELVKSGQIKPNPTMFFDGGLEGINAGLQHMMEGKHSGQKIVYRLTN</sequence>